<accession>A0AAV0M1H2</accession>
<sequence>MKKPQILAILLLLALAVADAALLGGWRPIDAEDLKDPDVIDAAKFAVKQHNQKEGEKLKLVRVESGSYQVVRGKNYKLELTVSGAADTNGLSKYEAIVWVQPGAGSPKKLTSFKKVP</sequence>
<evidence type="ECO:0000313" key="5">
    <source>
        <dbReference type="EMBL" id="CAI0440152.1"/>
    </source>
</evidence>
<dbReference type="CDD" id="cd00042">
    <property type="entry name" value="CY"/>
    <property type="match status" value="1"/>
</dbReference>
<protein>
    <recommendedName>
        <fullName evidence="4">Cystatin domain-containing protein</fullName>
    </recommendedName>
</protein>
<evidence type="ECO:0000313" key="6">
    <source>
        <dbReference type="Proteomes" id="UP001154282"/>
    </source>
</evidence>
<keyword evidence="1" id="KW-0646">Protease inhibitor</keyword>
<dbReference type="GO" id="GO:0004869">
    <property type="term" value="F:cysteine-type endopeptidase inhibitor activity"/>
    <property type="evidence" value="ECO:0007669"/>
    <property type="project" value="UniProtKB-KW"/>
</dbReference>
<evidence type="ECO:0000259" key="4">
    <source>
        <dbReference type="SMART" id="SM00043"/>
    </source>
</evidence>
<dbReference type="PANTHER" id="PTHR47364">
    <property type="entry name" value="CYSTEINE PROTEINASE INHIBITOR 5"/>
    <property type="match status" value="1"/>
</dbReference>
<dbReference type="Proteomes" id="UP001154282">
    <property type="component" value="Unassembled WGS sequence"/>
</dbReference>
<feature type="signal peptide" evidence="3">
    <location>
        <begin position="1"/>
        <end position="20"/>
    </location>
</feature>
<keyword evidence="6" id="KW-1185">Reference proteome</keyword>
<keyword evidence="2" id="KW-0789">Thiol protease inhibitor</keyword>
<reference evidence="5" key="1">
    <citation type="submission" date="2022-08" db="EMBL/GenBank/DDBJ databases">
        <authorList>
            <person name="Gutierrez-Valencia J."/>
        </authorList>
    </citation>
    <scope>NUCLEOTIDE SEQUENCE</scope>
</reference>
<dbReference type="SUPFAM" id="SSF54403">
    <property type="entry name" value="Cystatin/monellin"/>
    <property type="match status" value="1"/>
</dbReference>
<dbReference type="EMBL" id="CAMGYJ010000006">
    <property type="protein sequence ID" value="CAI0440152.1"/>
    <property type="molecule type" value="Genomic_DNA"/>
</dbReference>
<dbReference type="InterPro" id="IPR000010">
    <property type="entry name" value="Cystatin_dom"/>
</dbReference>
<feature type="chain" id="PRO_5043471498" description="Cystatin domain-containing protein" evidence="3">
    <location>
        <begin position="21"/>
        <end position="117"/>
    </location>
</feature>
<evidence type="ECO:0000256" key="2">
    <source>
        <dbReference type="ARBA" id="ARBA00022704"/>
    </source>
</evidence>
<dbReference type="Pfam" id="PF16845">
    <property type="entry name" value="SQAPI"/>
    <property type="match status" value="1"/>
</dbReference>
<gene>
    <name evidence="5" type="ORF">LITE_LOCUS26415</name>
</gene>
<comment type="caution">
    <text evidence="5">The sequence shown here is derived from an EMBL/GenBank/DDBJ whole genome shotgun (WGS) entry which is preliminary data.</text>
</comment>
<proteinExistence type="predicted"/>
<dbReference type="Gene3D" id="3.10.450.10">
    <property type="match status" value="1"/>
</dbReference>
<evidence type="ECO:0000256" key="3">
    <source>
        <dbReference type="SAM" id="SignalP"/>
    </source>
</evidence>
<feature type="domain" description="Cystatin" evidence="4">
    <location>
        <begin position="21"/>
        <end position="116"/>
    </location>
</feature>
<evidence type="ECO:0000256" key="1">
    <source>
        <dbReference type="ARBA" id="ARBA00022690"/>
    </source>
</evidence>
<organism evidence="5 6">
    <name type="scientific">Linum tenue</name>
    <dbReference type="NCBI Taxonomy" id="586396"/>
    <lineage>
        <taxon>Eukaryota</taxon>
        <taxon>Viridiplantae</taxon>
        <taxon>Streptophyta</taxon>
        <taxon>Embryophyta</taxon>
        <taxon>Tracheophyta</taxon>
        <taxon>Spermatophyta</taxon>
        <taxon>Magnoliopsida</taxon>
        <taxon>eudicotyledons</taxon>
        <taxon>Gunneridae</taxon>
        <taxon>Pentapetalae</taxon>
        <taxon>rosids</taxon>
        <taxon>fabids</taxon>
        <taxon>Malpighiales</taxon>
        <taxon>Linaceae</taxon>
        <taxon>Linum</taxon>
    </lineage>
</organism>
<name>A0AAV0M1H2_9ROSI</name>
<dbReference type="AlphaFoldDB" id="A0AAV0M1H2"/>
<keyword evidence="3" id="KW-0732">Signal</keyword>
<dbReference type="InterPro" id="IPR046350">
    <property type="entry name" value="Cystatin_sf"/>
</dbReference>
<dbReference type="SMART" id="SM00043">
    <property type="entry name" value="CY"/>
    <property type="match status" value="1"/>
</dbReference>
<dbReference type="PANTHER" id="PTHR47364:SF2">
    <property type="entry name" value="CYSTEINE PROTEINASE INHIBITOR 5"/>
    <property type="match status" value="1"/>
</dbReference>